<sequence>MSAFDLLVRGGHVVTATGVARVDVAVLDGIVVEIGPELPGTAGEEVDAAGLHVLPGLVDPHVHLNDPGRRDWEGFASGTAAFAVGGGTCLFDMPLNAHPPTLDGASFDRKLEAAAGAAHVDFCLWGGLVPGDLDRLDDLAERGAVGFKAFMCASGIDDFEAADDLTLLEGMRRAAALGLPVAVHAENDAITRGLAARAVAAGRTAVADYLGSRPAVAEIEAVARAVALAGEAGCSLHIVHVSTGAAAAVVAEARARGVDVTCETCPHYLALTAEDAERLGAVAKCAPPLRPATEQEALWRRVLDGDVAIVASDHSPAPPALKRGEDAFSVWGGISGCQTTLRVVLAESEARGLTLPRVASLTAASAAERFGIAGKGVVAVGRDADLALVDVAYEAALGAGELLYRHPHSPFVGRRLRGRVVRTILRGQTAAAEGRAVGAPRGRLVRPERRPAPGHGLPAALRPDRMAMVETGQGQVAPRLARDEEEIR</sequence>
<keyword evidence="7 9" id="KW-0378">Hydrolase</keyword>
<feature type="modified residue" description="N6-carboxylysine" evidence="9">
    <location>
        <position position="148"/>
    </location>
</feature>
<comment type="similarity">
    <text evidence="9">Belongs to the metallo-dependent hydrolases superfamily. Allantoinase family.</text>
</comment>
<evidence type="ECO:0000256" key="1">
    <source>
        <dbReference type="ARBA" id="ARBA00002368"/>
    </source>
</evidence>
<comment type="cofactor">
    <cofactor evidence="9">
        <name>Zn(2+)</name>
        <dbReference type="ChEBI" id="CHEBI:29105"/>
    </cofactor>
    <text evidence="9">Binds 2 Zn(2+) ions per subunit.</text>
</comment>
<dbReference type="Pfam" id="PF01979">
    <property type="entry name" value="Amidohydro_1"/>
    <property type="match status" value="1"/>
</dbReference>
<evidence type="ECO:0000259" key="11">
    <source>
        <dbReference type="Pfam" id="PF01979"/>
    </source>
</evidence>
<reference evidence="12 13" key="1">
    <citation type="submission" date="2018-07" db="EMBL/GenBank/DDBJ databases">
        <title>High-quality-draft genome sequence of Gaiella occulta.</title>
        <authorList>
            <person name="Severino R."/>
            <person name="Froufe H.J.C."/>
            <person name="Rainey F.A."/>
            <person name="Barroso C."/>
            <person name="Albuquerque L."/>
            <person name="Lobo-Da-Cunha A."/>
            <person name="Da Costa M.S."/>
            <person name="Egas C."/>
        </authorList>
    </citation>
    <scope>NUCLEOTIDE SEQUENCE [LARGE SCALE GENOMIC DNA]</scope>
    <source>
        <strain evidence="12 13">F2-233</strain>
    </source>
</reference>
<comment type="function">
    <text evidence="9">Catalyzes the conversion of allantoin (5-ureidohydantoin) to allantoic acid by hydrolytic cleavage of the five-member hydantoin ring.</text>
</comment>
<dbReference type="PANTHER" id="PTHR43668">
    <property type="entry name" value="ALLANTOINASE"/>
    <property type="match status" value="1"/>
</dbReference>
<dbReference type="HAMAP" id="MF_01645">
    <property type="entry name" value="Hydantoinase"/>
    <property type="match status" value="1"/>
</dbReference>
<dbReference type="GO" id="GO:0050897">
    <property type="term" value="F:cobalt ion binding"/>
    <property type="evidence" value="ECO:0007669"/>
    <property type="project" value="InterPro"/>
</dbReference>
<accession>A0A7M2YSW0</accession>
<evidence type="ECO:0000313" key="13">
    <source>
        <dbReference type="Proteomes" id="UP000254134"/>
    </source>
</evidence>
<dbReference type="PANTHER" id="PTHR43668:SF4">
    <property type="entry name" value="ALLANTOINASE"/>
    <property type="match status" value="1"/>
</dbReference>
<dbReference type="Gene3D" id="2.30.40.10">
    <property type="entry name" value="Urease, subunit C, domain 1"/>
    <property type="match status" value="1"/>
</dbReference>
<dbReference type="RefSeq" id="WP_114797423.1">
    <property type="nucleotide sequence ID" value="NZ_QQZY01000011.1"/>
</dbReference>
<feature type="binding site" evidence="9">
    <location>
        <position position="184"/>
    </location>
    <ligand>
        <name>Zn(2+)</name>
        <dbReference type="ChEBI" id="CHEBI:29105"/>
        <label>2</label>
    </ligand>
</feature>
<evidence type="ECO:0000256" key="7">
    <source>
        <dbReference type="ARBA" id="ARBA00022801"/>
    </source>
</evidence>
<keyword evidence="6 9" id="KW-0479">Metal-binding</keyword>
<feature type="binding site" evidence="9">
    <location>
        <position position="240"/>
    </location>
    <ligand>
        <name>Zn(2+)</name>
        <dbReference type="ChEBI" id="CHEBI:29105"/>
        <label>2</label>
    </ligand>
</feature>
<comment type="similarity">
    <text evidence="3">Belongs to the metallo-dependent hydrolases superfamily. DHOase family. Class I DHOase subfamily.</text>
</comment>
<dbReference type="Proteomes" id="UP000254134">
    <property type="component" value="Unassembled WGS sequence"/>
</dbReference>
<feature type="region of interest" description="Disordered" evidence="10">
    <location>
        <begin position="445"/>
        <end position="488"/>
    </location>
</feature>
<comment type="function">
    <text evidence="1">Catalyzes the reversible cyclization of carbamoyl aspartate to dihydroorotate.</text>
</comment>
<dbReference type="GO" id="GO:0005737">
    <property type="term" value="C:cytoplasm"/>
    <property type="evidence" value="ECO:0007669"/>
    <property type="project" value="TreeGrafter"/>
</dbReference>
<comment type="pathway">
    <text evidence="9">Nitrogen metabolism; (S)-allantoin degradation; allantoate from (S)-allantoin: step 1/1.</text>
</comment>
<dbReference type="InterPro" id="IPR047604">
    <property type="entry name" value="Allantoinase_bact"/>
</dbReference>
<evidence type="ECO:0000256" key="8">
    <source>
        <dbReference type="ARBA" id="ARBA00022833"/>
    </source>
</evidence>
<feature type="binding site" description="via carbamate group" evidence="9">
    <location>
        <position position="148"/>
    </location>
    <ligand>
        <name>Zn(2+)</name>
        <dbReference type="ChEBI" id="CHEBI:29105"/>
        <label>1</label>
    </ligand>
</feature>
<evidence type="ECO:0000256" key="5">
    <source>
        <dbReference type="ARBA" id="ARBA00022631"/>
    </source>
</evidence>
<dbReference type="GO" id="GO:0006145">
    <property type="term" value="P:purine nucleobase catabolic process"/>
    <property type="evidence" value="ECO:0007669"/>
    <property type="project" value="TreeGrafter"/>
</dbReference>
<dbReference type="NCBIfam" id="TIGR03178">
    <property type="entry name" value="allantoinase"/>
    <property type="match status" value="1"/>
</dbReference>
<protein>
    <recommendedName>
        <fullName evidence="9">Allantoinase</fullName>
        <ecNumber evidence="9">3.5.2.5</ecNumber>
    </recommendedName>
    <alternativeName>
        <fullName evidence="9">Allantoin-utilizing enzyme</fullName>
    </alternativeName>
</protein>
<comment type="subunit">
    <text evidence="4 9">Homotetramer.</text>
</comment>
<dbReference type="InterPro" id="IPR011059">
    <property type="entry name" value="Metal-dep_hydrolase_composite"/>
</dbReference>
<dbReference type="Gene3D" id="3.20.20.140">
    <property type="entry name" value="Metal-dependent hydrolases"/>
    <property type="match status" value="1"/>
</dbReference>
<dbReference type="InterPro" id="IPR017593">
    <property type="entry name" value="Allantoinase"/>
</dbReference>
<comment type="similarity">
    <text evidence="2">Belongs to the metallo-dependent hydrolases superfamily. Hydantoinase/dihydropyrimidinase family.</text>
</comment>
<evidence type="ECO:0000256" key="10">
    <source>
        <dbReference type="SAM" id="MobiDB-lite"/>
    </source>
</evidence>
<comment type="catalytic activity">
    <reaction evidence="9">
        <text>(S)-allantoin + H2O = allantoate + H(+)</text>
        <dbReference type="Rhea" id="RHEA:17029"/>
        <dbReference type="ChEBI" id="CHEBI:15377"/>
        <dbReference type="ChEBI" id="CHEBI:15378"/>
        <dbReference type="ChEBI" id="CHEBI:15678"/>
        <dbReference type="ChEBI" id="CHEBI:17536"/>
        <dbReference type="EC" id="3.5.2.5"/>
    </reaction>
</comment>
<keyword evidence="5 9" id="KW-0659">Purine metabolism</keyword>
<dbReference type="GO" id="GO:0004038">
    <property type="term" value="F:allantoinase activity"/>
    <property type="evidence" value="ECO:0007669"/>
    <property type="project" value="UniProtKB-UniRule"/>
</dbReference>
<dbReference type="EC" id="3.5.2.5" evidence="9"/>
<comment type="PTM">
    <text evidence="9">Carboxylation allows a single lysine to coordinate two zinc ions.</text>
</comment>
<dbReference type="FunFam" id="3.20.20.140:FF:000174">
    <property type="entry name" value="Dihydropyrimidinase-related protein 2"/>
    <property type="match status" value="1"/>
</dbReference>
<dbReference type="PROSITE" id="PS00482">
    <property type="entry name" value="DIHYDROOROTASE_1"/>
    <property type="match status" value="1"/>
</dbReference>
<gene>
    <name evidence="9" type="primary">allB</name>
    <name evidence="12" type="ORF">Gocc_3046</name>
</gene>
<evidence type="ECO:0000256" key="9">
    <source>
        <dbReference type="HAMAP-Rule" id="MF_01645"/>
    </source>
</evidence>
<dbReference type="EMBL" id="QQZY01000011">
    <property type="protein sequence ID" value="RDI73251.1"/>
    <property type="molecule type" value="Genomic_DNA"/>
</dbReference>
<keyword evidence="8 9" id="KW-0862">Zinc</keyword>
<name>A0A7M2YSW0_9ACTN</name>
<dbReference type="SUPFAM" id="SSF51338">
    <property type="entry name" value="Composite domain of metallo-dependent hydrolases"/>
    <property type="match status" value="1"/>
</dbReference>
<feature type="domain" description="Amidohydrolase-related" evidence="11">
    <location>
        <begin position="53"/>
        <end position="429"/>
    </location>
</feature>
<organism evidence="12 13">
    <name type="scientific">Gaiella occulta</name>
    <dbReference type="NCBI Taxonomy" id="1002870"/>
    <lineage>
        <taxon>Bacteria</taxon>
        <taxon>Bacillati</taxon>
        <taxon>Actinomycetota</taxon>
        <taxon>Thermoleophilia</taxon>
        <taxon>Gaiellales</taxon>
        <taxon>Gaiellaceae</taxon>
        <taxon>Gaiella</taxon>
    </lineage>
</organism>
<dbReference type="AlphaFoldDB" id="A0A7M2YSW0"/>
<dbReference type="InterPro" id="IPR002195">
    <property type="entry name" value="Dihydroorotase_CS"/>
</dbReference>
<dbReference type="InterPro" id="IPR050138">
    <property type="entry name" value="DHOase/Allantoinase_Hydrolase"/>
</dbReference>
<feature type="binding site" description="via carbamate group" evidence="9">
    <location>
        <position position="148"/>
    </location>
    <ligand>
        <name>Zn(2+)</name>
        <dbReference type="ChEBI" id="CHEBI:29105"/>
        <label>2</label>
    </ligand>
</feature>
<feature type="binding site" evidence="9">
    <location>
        <position position="313"/>
    </location>
    <ligand>
        <name>Zn(2+)</name>
        <dbReference type="ChEBI" id="CHEBI:29105"/>
        <label>1</label>
    </ligand>
</feature>
<feature type="binding site" evidence="9">
    <location>
        <position position="61"/>
    </location>
    <ligand>
        <name>Zn(2+)</name>
        <dbReference type="ChEBI" id="CHEBI:29105"/>
        <label>1</label>
    </ligand>
</feature>
<feature type="binding site" evidence="9">
    <location>
        <position position="63"/>
    </location>
    <ligand>
        <name>Zn(2+)</name>
        <dbReference type="ChEBI" id="CHEBI:29105"/>
        <label>1</label>
    </ligand>
</feature>
<evidence type="ECO:0000256" key="4">
    <source>
        <dbReference type="ARBA" id="ARBA00011881"/>
    </source>
</evidence>
<comment type="caution">
    <text evidence="12">The sequence shown here is derived from an EMBL/GenBank/DDBJ whole genome shotgun (WGS) entry which is preliminary data.</text>
</comment>
<dbReference type="InterPro" id="IPR032466">
    <property type="entry name" value="Metal_Hydrolase"/>
</dbReference>
<dbReference type="GO" id="GO:0000256">
    <property type="term" value="P:allantoin catabolic process"/>
    <property type="evidence" value="ECO:0007669"/>
    <property type="project" value="UniProtKB-UniRule"/>
</dbReference>
<dbReference type="OrthoDB" id="9803027at2"/>
<evidence type="ECO:0000313" key="12">
    <source>
        <dbReference type="EMBL" id="RDI73251.1"/>
    </source>
</evidence>
<evidence type="ECO:0000256" key="3">
    <source>
        <dbReference type="ARBA" id="ARBA00010286"/>
    </source>
</evidence>
<evidence type="ECO:0000256" key="6">
    <source>
        <dbReference type="ARBA" id="ARBA00022723"/>
    </source>
</evidence>
<evidence type="ECO:0000256" key="2">
    <source>
        <dbReference type="ARBA" id="ARBA00008829"/>
    </source>
</evidence>
<dbReference type="SUPFAM" id="SSF51556">
    <property type="entry name" value="Metallo-dependent hydrolases"/>
    <property type="match status" value="1"/>
</dbReference>
<proteinExistence type="inferred from homology"/>
<dbReference type="UniPathway" id="UPA00395">
    <property type="reaction ID" value="UER00653"/>
</dbReference>
<reference evidence="13" key="2">
    <citation type="journal article" date="2019" name="MicrobiologyOpen">
        <title>High-quality draft genome sequence of Gaiella occulta isolated from a 150 meter deep mineral water borehole and comparison with the genome sequences of other deep-branching lineages of the phylum Actinobacteria.</title>
        <authorList>
            <person name="Severino R."/>
            <person name="Froufe H.J.C."/>
            <person name="Barroso C."/>
            <person name="Albuquerque L."/>
            <person name="Lobo-da-Cunha A."/>
            <person name="da Costa M.S."/>
            <person name="Egas C."/>
        </authorList>
    </citation>
    <scope>NUCLEOTIDE SEQUENCE [LARGE SCALE GENOMIC DNA]</scope>
    <source>
        <strain evidence="13">F2-233</strain>
    </source>
</reference>
<dbReference type="GO" id="GO:0008270">
    <property type="term" value="F:zinc ion binding"/>
    <property type="evidence" value="ECO:0007669"/>
    <property type="project" value="InterPro"/>
</dbReference>
<keyword evidence="13" id="KW-1185">Reference proteome</keyword>
<dbReference type="InterPro" id="IPR006680">
    <property type="entry name" value="Amidohydro-rel"/>
</dbReference>